<dbReference type="Gene3D" id="3.30.428.10">
    <property type="entry name" value="HIT-like"/>
    <property type="match status" value="1"/>
</dbReference>
<dbReference type="InterPro" id="IPR001310">
    <property type="entry name" value="Histidine_triad_HIT"/>
</dbReference>
<proteinExistence type="inferred from homology"/>
<evidence type="ECO:0000256" key="1">
    <source>
        <dbReference type="ARBA" id="ARBA00022741"/>
    </source>
</evidence>
<sequence length="142" mass="16678">MSESEPSRKGCVFCEIIDGKRENEIKYQDEKFVVFMDKRPATKHHYLVVPRIHYKNVLSLKVDEVDLKMVKVGEQIMTENKGDLSGLRMGFHWPPFHSISHLHLHVIAPEEEMGLIARAIFKVNSYWFVHLIQYNIEILNLM</sequence>
<accession>A0A5N5SZL5</accession>
<evidence type="ECO:0000259" key="10">
    <source>
        <dbReference type="PROSITE" id="PS51084"/>
    </source>
</evidence>
<evidence type="ECO:0000313" key="11">
    <source>
        <dbReference type="EMBL" id="KAB7499387.1"/>
    </source>
</evidence>
<dbReference type="PRINTS" id="PR00332">
    <property type="entry name" value="HISTRIAD"/>
</dbReference>
<comment type="catalytic activity">
    <reaction evidence="3">
        <text>adenosine 5'-phosphoramidate + H2O = NH4(+) + AMP</text>
        <dbReference type="Rhea" id="RHEA:67916"/>
        <dbReference type="ChEBI" id="CHEBI:15377"/>
        <dbReference type="ChEBI" id="CHEBI:28938"/>
        <dbReference type="ChEBI" id="CHEBI:57890"/>
        <dbReference type="ChEBI" id="CHEBI:456215"/>
    </reaction>
</comment>
<evidence type="ECO:0000256" key="4">
    <source>
        <dbReference type="ARBA" id="ARBA00025764"/>
    </source>
</evidence>
<dbReference type="AlphaFoldDB" id="A0A5N5SZL5"/>
<keyword evidence="2" id="KW-0378">Hydrolase</keyword>
<evidence type="ECO:0000313" key="12">
    <source>
        <dbReference type="Proteomes" id="UP000326759"/>
    </source>
</evidence>
<evidence type="ECO:0000256" key="7">
    <source>
        <dbReference type="PIRSR" id="PIRSR601310-1"/>
    </source>
</evidence>
<evidence type="ECO:0000256" key="2">
    <source>
        <dbReference type="ARBA" id="ARBA00022801"/>
    </source>
</evidence>
<comment type="caution">
    <text evidence="11">The sequence shown here is derived from an EMBL/GenBank/DDBJ whole genome shotgun (WGS) entry which is preliminary data.</text>
</comment>
<evidence type="ECO:0000256" key="5">
    <source>
        <dbReference type="ARBA" id="ARBA00039802"/>
    </source>
</evidence>
<dbReference type="PANTHER" id="PTHR12486:SF5">
    <property type="entry name" value="ADENOSINE 5'-MONOPHOSPHORAMIDASE HINT3"/>
    <property type="match status" value="1"/>
</dbReference>
<dbReference type="GO" id="GO:0016787">
    <property type="term" value="F:hydrolase activity"/>
    <property type="evidence" value="ECO:0007669"/>
    <property type="project" value="UniProtKB-KW"/>
</dbReference>
<dbReference type="SUPFAM" id="SSF54197">
    <property type="entry name" value="HIT-like"/>
    <property type="match status" value="1"/>
</dbReference>
<evidence type="ECO:0000256" key="9">
    <source>
        <dbReference type="PROSITE-ProRule" id="PRU00464"/>
    </source>
</evidence>
<dbReference type="Proteomes" id="UP000326759">
    <property type="component" value="Unassembled WGS sequence"/>
</dbReference>
<evidence type="ECO:0000256" key="3">
    <source>
        <dbReference type="ARBA" id="ARBA00024472"/>
    </source>
</evidence>
<dbReference type="GO" id="GO:0000166">
    <property type="term" value="F:nucleotide binding"/>
    <property type="evidence" value="ECO:0007669"/>
    <property type="project" value="UniProtKB-KW"/>
</dbReference>
<protein>
    <recommendedName>
        <fullName evidence="5">Adenosine 5'-monophosphoramidase HINT3</fullName>
    </recommendedName>
    <alternativeName>
        <fullName evidence="6">Histidine triad nucleotide-binding protein 3</fullName>
    </alternativeName>
</protein>
<dbReference type="InterPro" id="IPR011146">
    <property type="entry name" value="HIT-like"/>
</dbReference>
<feature type="domain" description="HIT" evidence="10">
    <location>
        <begin position="12"/>
        <end position="118"/>
    </location>
</feature>
<keyword evidence="1" id="KW-0547">Nucleotide-binding</keyword>
<gene>
    <name evidence="11" type="primary">hint3</name>
    <name evidence="11" type="ORF">Anas_00717</name>
</gene>
<reference evidence="11 12" key="1">
    <citation type="journal article" date="2019" name="PLoS Biol.">
        <title>Sex chromosomes control vertical transmission of feminizing Wolbachia symbionts in an isopod.</title>
        <authorList>
            <person name="Becking T."/>
            <person name="Chebbi M.A."/>
            <person name="Giraud I."/>
            <person name="Moumen B."/>
            <person name="Laverre T."/>
            <person name="Caubet Y."/>
            <person name="Peccoud J."/>
            <person name="Gilbert C."/>
            <person name="Cordaux R."/>
        </authorList>
    </citation>
    <scope>NUCLEOTIDE SEQUENCE [LARGE SCALE GENOMIC DNA]</scope>
    <source>
        <strain evidence="11">ANa2</strain>
        <tissue evidence="11">Whole body excluding digestive tract and cuticle</tissue>
    </source>
</reference>
<keyword evidence="12" id="KW-1185">Reference proteome</keyword>
<dbReference type="Pfam" id="PF11969">
    <property type="entry name" value="DcpS_C"/>
    <property type="match status" value="1"/>
</dbReference>
<comment type="similarity">
    <text evidence="4">Belongs to the HINT family.</text>
</comment>
<dbReference type="PANTHER" id="PTHR12486">
    <property type="entry name" value="APRATAXIN-RELATED"/>
    <property type="match status" value="1"/>
</dbReference>
<feature type="active site" description="Tele-AMP-histidine intermediate" evidence="7">
    <location>
        <position position="103"/>
    </location>
</feature>
<dbReference type="PROSITE" id="PS51084">
    <property type="entry name" value="HIT_2"/>
    <property type="match status" value="1"/>
</dbReference>
<evidence type="ECO:0000256" key="8">
    <source>
        <dbReference type="PIRSR" id="PIRSR601310-3"/>
    </source>
</evidence>
<evidence type="ECO:0000256" key="6">
    <source>
        <dbReference type="ARBA" id="ARBA00042361"/>
    </source>
</evidence>
<dbReference type="EMBL" id="SEYY01018405">
    <property type="protein sequence ID" value="KAB7499387.1"/>
    <property type="molecule type" value="Genomic_DNA"/>
</dbReference>
<dbReference type="OrthoDB" id="1915375at2759"/>
<organism evidence="11 12">
    <name type="scientific">Armadillidium nasatum</name>
    <dbReference type="NCBI Taxonomy" id="96803"/>
    <lineage>
        <taxon>Eukaryota</taxon>
        <taxon>Metazoa</taxon>
        <taxon>Ecdysozoa</taxon>
        <taxon>Arthropoda</taxon>
        <taxon>Crustacea</taxon>
        <taxon>Multicrustacea</taxon>
        <taxon>Malacostraca</taxon>
        <taxon>Eumalacostraca</taxon>
        <taxon>Peracarida</taxon>
        <taxon>Isopoda</taxon>
        <taxon>Oniscidea</taxon>
        <taxon>Crinocheta</taxon>
        <taxon>Armadillidiidae</taxon>
        <taxon>Armadillidium</taxon>
    </lineage>
</organism>
<feature type="short sequence motif" description="Histidine triad motif" evidence="8 9">
    <location>
        <begin position="101"/>
        <end position="105"/>
    </location>
</feature>
<name>A0A5N5SZL5_9CRUS</name>
<dbReference type="InterPro" id="IPR036265">
    <property type="entry name" value="HIT-like_sf"/>
</dbReference>